<comment type="caution">
    <text evidence="1">The sequence shown here is derived from an EMBL/GenBank/DDBJ whole genome shotgun (WGS) entry which is preliminary data.</text>
</comment>
<organism evidence="1 2">
    <name type="scientific">Acinetobacter variabilis</name>
    <dbReference type="NCBI Taxonomy" id="70346"/>
    <lineage>
        <taxon>Bacteria</taxon>
        <taxon>Pseudomonadati</taxon>
        <taxon>Pseudomonadota</taxon>
        <taxon>Gammaproteobacteria</taxon>
        <taxon>Moraxellales</taxon>
        <taxon>Moraxellaceae</taxon>
        <taxon>Acinetobacter</taxon>
    </lineage>
</organism>
<dbReference type="Proteomes" id="UP000013070">
    <property type="component" value="Unassembled WGS sequence"/>
</dbReference>
<evidence type="ECO:0000313" key="2">
    <source>
        <dbReference type="Proteomes" id="UP000013070"/>
    </source>
</evidence>
<proteinExistence type="predicted"/>
<keyword evidence="2" id="KW-1185">Reference proteome</keyword>
<accession>N8WWK3</accession>
<dbReference type="RefSeq" id="WP_004782373.1">
    <property type="nucleotide sequence ID" value="NZ_KB849403.1"/>
</dbReference>
<sequence>MKDKNDNKTQDWLEVTMPLEVAQAALAAMKKAFMDWDVLNEKPPAFLKHIQDLAHYVEHKQ</sequence>
<name>N8WWK3_9GAMM</name>
<dbReference type="AlphaFoldDB" id="N8WWK3"/>
<dbReference type="EMBL" id="APPE01000046">
    <property type="protein sequence ID" value="ENU99637.1"/>
    <property type="molecule type" value="Genomic_DNA"/>
</dbReference>
<dbReference type="HOGENOM" id="CLU_2911947_0_0_6"/>
<protein>
    <submittedName>
        <fullName evidence="1">Uncharacterized protein</fullName>
    </submittedName>
</protein>
<dbReference type="PATRIC" id="fig|1217710.3.peg.1319"/>
<evidence type="ECO:0000313" key="1">
    <source>
        <dbReference type="EMBL" id="ENU99637.1"/>
    </source>
</evidence>
<gene>
    <name evidence="1" type="ORF">F969_01396</name>
</gene>
<reference evidence="1 2" key="1">
    <citation type="submission" date="2013-02" db="EMBL/GenBank/DDBJ databases">
        <title>The Genome Sequence of Acinetobacter sp. NIPH 899.</title>
        <authorList>
            <consortium name="The Broad Institute Genome Sequencing Platform"/>
            <consortium name="The Broad Institute Genome Sequencing Center for Infectious Disease"/>
            <person name="Cerqueira G."/>
            <person name="Feldgarden M."/>
            <person name="Courvalin P."/>
            <person name="Perichon B."/>
            <person name="Grillot-Courvalin C."/>
            <person name="Clermont D."/>
            <person name="Rocha E."/>
            <person name="Yoon E.-J."/>
            <person name="Nemec A."/>
            <person name="Walker B."/>
            <person name="Young S.K."/>
            <person name="Zeng Q."/>
            <person name="Gargeya S."/>
            <person name="Fitzgerald M."/>
            <person name="Haas B."/>
            <person name="Abouelleil A."/>
            <person name="Alvarado L."/>
            <person name="Arachchi H.M."/>
            <person name="Berlin A.M."/>
            <person name="Chapman S.B."/>
            <person name="Dewar J."/>
            <person name="Goldberg J."/>
            <person name="Griggs A."/>
            <person name="Gujja S."/>
            <person name="Hansen M."/>
            <person name="Howarth C."/>
            <person name="Imamovic A."/>
            <person name="Larimer J."/>
            <person name="McCowan C."/>
            <person name="Murphy C."/>
            <person name="Neiman D."/>
            <person name="Pearson M."/>
            <person name="Priest M."/>
            <person name="Roberts A."/>
            <person name="Saif S."/>
            <person name="Shea T."/>
            <person name="Sisk P."/>
            <person name="Sykes S."/>
            <person name="Wortman J."/>
            <person name="Nusbaum C."/>
            <person name="Birren B."/>
        </authorList>
    </citation>
    <scope>NUCLEOTIDE SEQUENCE [LARGE SCALE GENOMIC DNA]</scope>
    <source>
        <strain evidence="1 2">NIPH 899</strain>
    </source>
</reference>